<evidence type="ECO:0000313" key="3">
    <source>
        <dbReference type="EMBL" id="QKE64782.1"/>
    </source>
</evidence>
<sequence length="454" mass="48860">MSKVLLCRPLLLAALLLAPWANAGEQAGDYATRVPLTLAGEGPWYRLELPPALHFAARHADLRDLRVFNGEGEALAYALTLGTAQAAEQRQQVAVKWFPLMGAATAQGAPAIRVQRSTSGTLVEVAPEESAPAEQILRGWLLDASAVDLPLHRLLLDWSADSEGFQRFSIEASDDLQHWSSWGEGSIARLSFANERIDQREVALPGHKARYLRLLWLAPQQAPALTAAQLVSIGNADTAPPLVWSAPLPARSSKAGEYSWELPLSLPIQRVKFSLDQANTLAPVSLSSRRDGKLEWQPLARGLLYRLPQNGKEVRQDEIELYGAPVQQLRLQVDERGGGLGQQAPQLQVAMRSTQVVFLARGSAPYQLAIGKAAGQSAALPLSTLIPGYEPARLSSLGLATAPQQVPAAVEAAAQQAQSQADWKRIGLWAVLLAGVALLGGMAFSLLRKPQTGA</sequence>
<name>A0A6M8FKA6_9GAMM</name>
<protein>
    <submittedName>
        <fullName evidence="3">DUF3999 domain-containing protein</fullName>
    </submittedName>
</protein>
<keyword evidence="1" id="KW-0812">Transmembrane</keyword>
<keyword evidence="1" id="KW-1133">Transmembrane helix</keyword>
<evidence type="ECO:0000256" key="2">
    <source>
        <dbReference type="SAM" id="SignalP"/>
    </source>
</evidence>
<dbReference type="EMBL" id="CP053697">
    <property type="protein sequence ID" value="QKE64782.1"/>
    <property type="molecule type" value="Genomic_DNA"/>
</dbReference>
<dbReference type="RefSeq" id="WP_173210020.1">
    <property type="nucleotide sequence ID" value="NZ_CP053697.2"/>
</dbReference>
<dbReference type="Pfam" id="PF13163">
    <property type="entry name" value="DUF3999"/>
    <property type="match status" value="1"/>
</dbReference>
<keyword evidence="1" id="KW-0472">Membrane</keyword>
<evidence type="ECO:0000256" key="1">
    <source>
        <dbReference type="SAM" id="Phobius"/>
    </source>
</evidence>
<gene>
    <name evidence="3" type="ORF">HNE05_15970</name>
</gene>
<organism evidence="3 4">
    <name type="scientific">Aquipseudomonas campi</name>
    <dbReference type="NCBI Taxonomy" id="2731681"/>
    <lineage>
        <taxon>Bacteria</taxon>
        <taxon>Pseudomonadati</taxon>
        <taxon>Pseudomonadota</taxon>
        <taxon>Gammaproteobacteria</taxon>
        <taxon>Pseudomonadales</taxon>
        <taxon>Pseudomonadaceae</taxon>
        <taxon>Aquipseudomonas</taxon>
    </lineage>
</organism>
<dbReference type="KEGG" id="pcam:HNE05_15970"/>
<accession>A0A6M8FKA6</accession>
<feature type="transmembrane region" description="Helical" evidence="1">
    <location>
        <begin position="426"/>
        <end position="447"/>
    </location>
</feature>
<feature type="chain" id="PRO_5026764150" evidence="2">
    <location>
        <begin position="24"/>
        <end position="454"/>
    </location>
</feature>
<dbReference type="InterPro" id="IPR025060">
    <property type="entry name" value="DUF3999"/>
</dbReference>
<keyword evidence="4" id="KW-1185">Reference proteome</keyword>
<dbReference type="AlphaFoldDB" id="A0A6M8FKA6"/>
<proteinExistence type="predicted"/>
<reference evidence="3" key="1">
    <citation type="submission" date="2020-07" db="EMBL/GenBank/DDBJ databases">
        <title>Nitrate ammonifying Pseudomonas campi sp. nov. isolated from German agricultural grassland.</title>
        <authorList>
            <person name="Timsy T."/>
            <person name="Ulrich A."/>
            <person name="Spanner T."/>
            <person name="Foesel B."/>
            <person name="Kolb S."/>
            <person name="Horn M.A."/>
            <person name="Behrendt U."/>
        </authorList>
    </citation>
    <scope>NUCLEOTIDE SEQUENCE</scope>
    <source>
        <strain evidence="3">S1-A32-2</strain>
    </source>
</reference>
<keyword evidence="2" id="KW-0732">Signal</keyword>
<evidence type="ECO:0000313" key="4">
    <source>
        <dbReference type="Proteomes" id="UP000501379"/>
    </source>
</evidence>
<dbReference type="Proteomes" id="UP000501379">
    <property type="component" value="Chromosome"/>
</dbReference>
<feature type="signal peptide" evidence="2">
    <location>
        <begin position="1"/>
        <end position="23"/>
    </location>
</feature>